<evidence type="ECO:0000256" key="1">
    <source>
        <dbReference type="ARBA" id="ARBA00004496"/>
    </source>
</evidence>
<dbReference type="InterPro" id="IPR036191">
    <property type="entry name" value="RRF_sf"/>
</dbReference>
<evidence type="ECO:0000256" key="5">
    <source>
        <dbReference type="ARBA" id="ARBA00025050"/>
    </source>
</evidence>
<keyword evidence="3 6" id="KW-0963">Cytoplasm</keyword>
<dbReference type="NCBIfam" id="TIGR00496">
    <property type="entry name" value="frr"/>
    <property type="match status" value="1"/>
</dbReference>
<dbReference type="EMBL" id="NESP01000001">
    <property type="protein sequence ID" value="PUE60426.1"/>
    <property type="molecule type" value="Genomic_DNA"/>
</dbReference>
<dbReference type="Gene3D" id="3.30.1360.40">
    <property type="match status" value="1"/>
</dbReference>
<evidence type="ECO:0000313" key="9">
    <source>
        <dbReference type="Proteomes" id="UP000251341"/>
    </source>
</evidence>
<dbReference type="FunFam" id="1.10.132.20:FF:000001">
    <property type="entry name" value="Ribosome-recycling factor"/>
    <property type="match status" value="1"/>
</dbReference>
<keyword evidence="4 6" id="KW-0648">Protein biosynthesis</keyword>
<keyword evidence="9" id="KW-1185">Reference proteome</keyword>
<dbReference type="Proteomes" id="UP000251341">
    <property type="component" value="Unassembled WGS sequence"/>
</dbReference>
<reference evidence="8 9" key="1">
    <citation type="submission" date="2017-04" db="EMBL/GenBank/DDBJ databases">
        <title>Unexpected and diverse lifestyles within the genus Limnohabitans.</title>
        <authorList>
            <person name="Kasalicky V."/>
            <person name="Mehrshad M."/>
            <person name="Andrei S.-A."/>
            <person name="Salcher M."/>
            <person name="Kratochvilova H."/>
            <person name="Simek K."/>
            <person name="Ghai R."/>
        </authorList>
    </citation>
    <scope>NUCLEOTIDE SEQUENCE [LARGE SCALE GENOMIC DNA]</scope>
    <source>
        <strain evidence="8 9">MWH-C5</strain>
    </source>
</reference>
<comment type="caution">
    <text evidence="8">The sequence shown here is derived from an EMBL/GenBank/DDBJ whole genome shotgun (WGS) entry which is preliminary data.</text>
</comment>
<dbReference type="GO" id="GO:0002184">
    <property type="term" value="P:cytoplasmic translational termination"/>
    <property type="evidence" value="ECO:0007669"/>
    <property type="project" value="TreeGrafter"/>
</dbReference>
<comment type="similarity">
    <text evidence="2 6">Belongs to the RRF family.</text>
</comment>
<dbReference type="PANTHER" id="PTHR20982">
    <property type="entry name" value="RIBOSOME RECYCLING FACTOR"/>
    <property type="match status" value="1"/>
</dbReference>
<accession>A0A315ER75</accession>
<dbReference type="HAMAP" id="MF_00040">
    <property type="entry name" value="RRF"/>
    <property type="match status" value="1"/>
</dbReference>
<dbReference type="SUPFAM" id="SSF55194">
    <property type="entry name" value="Ribosome recycling factor, RRF"/>
    <property type="match status" value="1"/>
</dbReference>
<dbReference type="GO" id="GO:0043023">
    <property type="term" value="F:ribosomal large subunit binding"/>
    <property type="evidence" value="ECO:0007669"/>
    <property type="project" value="TreeGrafter"/>
</dbReference>
<dbReference type="AlphaFoldDB" id="A0A315ER75"/>
<gene>
    <name evidence="6" type="primary">frr</name>
    <name evidence="8" type="ORF">B9Z44_13095</name>
</gene>
<dbReference type="GO" id="GO:0005829">
    <property type="term" value="C:cytosol"/>
    <property type="evidence" value="ECO:0007669"/>
    <property type="project" value="GOC"/>
</dbReference>
<dbReference type="CDD" id="cd00520">
    <property type="entry name" value="RRF"/>
    <property type="match status" value="1"/>
</dbReference>
<evidence type="ECO:0000259" key="7">
    <source>
        <dbReference type="Pfam" id="PF01765"/>
    </source>
</evidence>
<evidence type="ECO:0000256" key="2">
    <source>
        <dbReference type="ARBA" id="ARBA00005912"/>
    </source>
</evidence>
<dbReference type="RefSeq" id="WP_108360104.1">
    <property type="nucleotide sequence ID" value="NZ_NESP01000001.1"/>
</dbReference>
<dbReference type="Pfam" id="PF01765">
    <property type="entry name" value="RRF"/>
    <property type="match status" value="1"/>
</dbReference>
<dbReference type="FunFam" id="3.30.1360.40:FF:000001">
    <property type="entry name" value="Ribosome-recycling factor"/>
    <property type="match status" value="1"/>
</dbReference>
<evidence type="ECO:0000256" key="6">
    <source>
        <dbReference type="HAMAP-Rule" id="MF_00040"/>
    </source>
</evidence>
<name>A0A315ER75_9BURK</name>
<dbReference type="InterPro" id="IPR002661">
    <property type="entry name" value="Ribosome_recyc_fac"/>
</dbReference>
<comment type="function">
    <text evidence="5 6">Responsible for the release of ribosomes from messenger RNA at the termination of protein biosynthesis. May increase the efficiency of translation by recycling ribosomes from one round of translation to another.</text>
</comment>
<comment type="subcellular location">
    <subcellularLocation>
        <location evidence="1 6">Cytoplasm</location>
    </subcellularLocation>
</comment>
<dbReference type="InterPro" id="IPR023584">
    <property type="entry name" value="Ribosome_recyc_fac_dom"/>
</dbReference>
<organism evidence="8 9">
    <name type="scientific">Limnohabitans curvus</name>
    <dbReference type="NCBI Taxonomy" id="323423"/>
    <lineage>
        <taxon>Bacteria</taxon>
        <taxon>Pseudomonadati</taxon>
        <taxon>Pseudomonadota</taxon>
        <taxon>Betaproteobacteria</taxon>
        <taxon>Burkholderiales</taxon>
        <taxon>Comamonadaceae</taxon>
        <taxon>Limnohabitans</taxon>
    </lineage>
</organism>
<protein>
    <recommendedName>
        <fullName evidence="6">Ribosome-recycling factor</fullName>
        <shortName evidence="6">RRF</shortName>
    </recommendedName>
    <alternativeName>
        <fullName evidence="6">Ribosome-releasing factor</fullName>
    </alternativeName>
</protein>
<proteinExistence type="inferred from homology"/>
<evidence type="ECO:0000313" key="8">
    <source>
        <dbReference type="EMBL" id="PUE60426.1"/>
    </source>
</evidence>
<sequence length="186" mass="20610">MTIADIKKTTETKMGQSIAAFSHSLSKIRTGRPSPALLDSVQVDYYGSMVPISQVANVSLLDARTLSVQPWEKPMGAKIEKAIRDSDLGLNPSSMGELIRVPMPPMSEERRKELTKVVRTEGENAKVAVRNLRRDANESVKKLVKDKLASEDDQKRAEADIQKVTDSHIAEIDKLIASKEHEIMSV</sequence>
<dbReference type="Gene3D" id="1.10.132.20">
    <property type="entry name" value="Ribosome-recycling factor"/>
    <property type="match status" value="1"/>
</dbReference>
<dbReference type="PANTHER" id="PTHR20982:SF3">
    <property type="entry name" value="MITOCHONDRIAL RIBOSOME RECYCLING FACTOR PSEUDO 1"/>
    <property type="match status" value="1"/>
</dbReference>
<evidence type="ECO:0000256" key="3">
    <source>
        <dbReference type="ARBA" id="ARBA00022490"/>
    </source>
</evidence>
<feature type="domain" description="Ribosome recycling factor" evidence="7">
    <location>
        <begin position="22"/>
        <end position="184"/>
    </location>
</feature>
<evidence type="ECO:0000256" key="4">
    <source>
        <dbReference type="ARBA" id="ARBA00022917"/>
    </source>
</evidence>